<evidence type="ECO:0000313" key="1">
    <source>
        <dbReference type="EMBL" id="AUQ99337.1"/>
    </source>
</evidence>
<evidence type="ECO:0000313" key="2">
    <source>
        <dbReference type="Proteomes" id="UP000236447"/>
    </source>
</evidence>
<gene>
    <name evidence="1" type="ORF">PhaeoP88_01967</name>
</gene>
<reference evidence="1 2" key="2">
    <citation type="journal article" date="2017" name="Genome Biol. Evol.">
        <title>Trajectories and Drivers of Genome Evolution in Surface-Associated Marine Phaeobacter.</title>
        <authorList>
            <person name="Freese H.M."/>
            <person name="Sikorski J."/>
            <person name="Bunk B."/>
            <person name="Scheuner C."/>
            <person name="Meier-Kolthoff J.P."/>
            <person name="Sproer C."/>
            <person name="Gram L."/>
            <person name="Overmann J."/>
        </authorList>
    </citation>
    <scope>NUCLEOTIDE SEQUENCE [LARGE SCALE GENOMIC DNA]</scope>
    <source>
        <strain evidence="1 2">P88</strain>
    </source>
</reference>
<organism evidence="1 2">
    <name type="scientific">Phaeobacter inhibens</name>
    <dbReference type="NCBI Taxonomy" id="221822"/>
    <lineage>
        <taxon>Bacteria</taxon>
        <taxon>Pseudomonadati</taxon>
        <taxon>Pseudomonadota</taxon>
        <taxon>Alphaproteobacteria</taxon>
        <taxon>Rhodobacterales</taxon>
        <taxon>Roseobacteraceae</taxon>
        <taxon>Phaeobacter</taxon>
    </lineage>
</organism>
<dbReference type="Proteomes" id="UP000236447">
    <property type="component" value="Chromosome"/>
</dbReference>
<protein>
    <recommendedName>
        <fullName evidence="3">Phage tail protein</fullName>
    </recommendedName>
</protein>
<sequence>MTTKIAETLSTARATITADPRFAGFRQFGIWDKRITEDSLPAFGVGVPRWTDDEKDTLTSGEAVTTVVIALKRSDGDLESLAFEDAAAIKALLLSALEDEAHELSFQEATYQEDTAGEKPVSTLSMMFSFTYWPAVL</sequence>
<proteinExistence type="predicted"/>
<name>A0A2I7K9R4_9RHOB</name>
<dbReference type="EMBL" id="CP010725">
    <property type="protein sequence ID" value="AUQ99337.1"/>
    <property type="molecule type" value="Genomic_DNA"/>
</dbReference>
<dbReference type="RefSeq" id="WP_102883605.1">
    <property type="nucleotide sequence ID" value="NZ_CP010725.1"/>
</dbReference>
<evidence type="ECO:0008006" key="3">
    <source>
        <dbReference type="Google" id="ProtNLM"/>
    </source>
</evidence>
<dbReference type="AlphaFoldDB" id="A0A2I7K9R4"/>
<reference evidence="1 2" key="1">
    <citation type="journal article" date="2017" name="Front. Microbiol.">
        <title>Phaeobacter piscinae sp. nov., a species of the Roseobacter group and potential aquaculture probiont.</title>
        <authorList>
            <person name="Sonnenschein E.C."/>
            <person name="Phippen C.B.W."/>
            <person name="Nielsen K.F."/>
            <person name="Mateiu R.V."/>
            <person name="Melchiorsen J."/>
            <person name="Gram L."/>
            <person name="Overmann J."/>
            <person name="Freese H.M."/>
        </authorList>
    </citation>
    <scope>NUCLEOTIDE SEQUENCE [LARGE SCALE GENOMIC DNA]</scope>
    <source>
        <strain evidence="1 2">P88</strain>
    </source>
</reference>
<accession>A0A2I7K9R4</accession>